<evidence type="ECO:0000313" key="1">
    <source>
        <dbReference type="EMBL" id="SEH68355.1"/>
    </source>
</evidence>
<accession>A0A1H6K7D2</accession>
<organism evidence="1 2">
    <name type="scientific">Epilithonimonas hominis</name>
    <dbReference type="NCBI Taxonomy" id="420404"/>
    <lineage>
        <taxon>Bacteria</taxon>
        <taxon>Pseudomonadati</taxon>
        <taxon>Bacteroidota</taxon>
        <taxon>Flavobacteriia</taxon>
        <taxon>Flavobacteriales</taxon>
        <taxon>Weeksellaceae</taxon>
        <taxon>Chryseobacterium group</taxon>
        <taxon>Epilithonimonas</taxon>
    </lineage>
</organism>
<dbReference type="SUPFAM" id="SSF48452">
    <property type="entry name" value="TPR-like"/>
    <property type="match status" value="1"/>
</dbReference>
<dbReference type="Pfam" id="PF12771">
    <property type="entry name" value="SusD-like_2"/>
    <property type="match status" value="1"/>
</dbReference>
<dbReference type="InterPro" id="IPR011990">
    <property type="entry name" value="TPR-like_helical_dom_sf"/>
</dbReference>
<dbReference type="Gene3D" id="1.25.40.390">
    <property type="match status" value="1"/>
</dbReference>
<dbReference type="InterPro" id="IPR041662">
    <property type="entry name" value="SusD-like_2"/>
</dbReference>
<dbReference type="AlphaFoldDB" id="A0A1H6K7D2"/>
<gene>
    <name evidence="1" type="ORF">SAMN05421793_1205</name>
</gene>
<dbReference type="Proteomes" id="UP000198555">
    <property type="component" value="Unassembled WGS sequence"/>
</dbReference>
<dbReference type="RefSeq" id="WP_089770080.1">
    <property type="nucleotide sequence ID" value="NZ_FNWX01000020.1"/>
</dbReference>
<sequence>MKKTSLKIFSLSIIATSLFFNSCSDEDFGADYNKDTYGIYSADYKSLLSGAIMNFGNNGGNASQIYQMTPILFAQYQSQVLYTTEQNYGDTAGAWGNYYANQLQNLTSIINAYSGSPSSEMLLQGSAANMVGVSKIFRAIIMKRVTDLYGDAPFSQANQVNNNVYLPKYDKQEDIYKQIIADLKAGRDAVNSSSTVPSGDILYYGNMNRWKKLANSVILQASLQLSKKYPGASDFAATEFKSALSNTAGVIETVADEAWFTINPSQSYPNPFSGFRAADYRISREIVESLKGTTSGANAKFNRTSNHTPDIRLNLYSTTGNMTAVGLPYGYDANALANAGYTATASTVSARFRSNNSPISLMTASYTFLNRAEAAALGWTTENVSALLTSGIVLSYNSLDSKYVTGVAPFGGSAISSSATAYAQARVADISTFGAKRVIGEEKWISLFMNGHYAWAEWRRTGYPDLKPAPSALNGGTIPRRIRYPQEEVNFNNANYKAAVTSLSPAEDKNTSKIWWDQ</sequence>
<dbReference type="EMBL" id="FNWX01000020">
    <property type="protein sequence ID" value="SEH68355.1"/>
    <property type="molecule type" value="Genomic_DNA"/>
</dbReference>
<name>A0A1H6K7D2_9FLAO</name>
<reference evidence="2" key="1">
    <citation type="submission" date="2016-10" db="EMBL/GenBank/DDBJ databases">
        <authorList>
            <person name="Varghese N."/>
            <person name="Submissions S."/>
        </authorList>
    </citation>
    <scope>NUCLEOTIDE SEQUENCE [LARGE SCALE GENOMIC DNA]</scope>
    <source>
        <strain evidence="2">DSM 19326</strain>
    </source>
</reference>
<proteinExistence type="predicted"/>
<dbReference type="STRING" id="420404.SAMN05421793_1205"/>
<protein>
    <submittedName>
        <fullName evidence="1">Starch-binding associating with outer membrane</fullName>
    </submittedName>
</protein>
<keyword evidence="2" id="KW-1185">Reference proteome</keyword>
<evidence type="ECO:0000313" key="2">
    <source>
        <dbReference type="Proteomes" id="UP000198555"/>
    </source>
</evidence>